<dbReference type="Proteomes" id="UP000749309">
    <property type="component" value="Unassembled WGS sequence"/>
</dbReference>
<evidence type="ECO:0008006" key="3">
    <source>
        <dbReference type="Google" id="ProtNLM"/>
    </source>
</evidence>
<proteinExistence type="predicted"/>
<dbReference type="InterPro" id="IPR012337">
    <property type="entry name" value="RNaseH-like_sf"/>
</dbReference>
<protein>
    <recommendedName>
        <fullName evidence="3">3'-5' exonuclease domain-containing protein</fullName>
    </recommendedName>
</protein>
<dbReference type="PANTHER" id="PTHR43040">
    <property type="entry name" value="RIBONUCLEASE D"/>
    <property type="match status" value="1"/>
</dbReference>
<sequence length="291" mass="33525">MLRLRAPEGMADSLVLPKVAEVDSSNKLEGFLSELRELDMDPVPLFVEFKGRDISRDGSLSIISIYVRPLNKIYLINIHSIGMDGTFYTEDFGGTTLQSIFKCSVLRKAFFDVRGASNILFHNHGFTLDGIVDIQLMELATRNGSREFLRGLATCVRNDSPLSAEEKKRWEEYDEFRRHIFSPEITSDSDFAKLWTKSPISTEIKDHCVCSLVALSRLYDVYDERLKQGATKFWKTEIRSATETRINDSKQEDFDVHDRKNAYGPWDEEELKMKMERRDGCPRGLTRSDRE</sequence>
<gene>
    <name evidence="1" type="ORF">GY632_1494</name>
</gene>
<organism evidence="1 2">
    <name type="scientific">Trichophyton interdigitale</name>
    <dbReference type="NCBI Taxonomy" id="101480"/>
    <lineage>
        <taxon>Eukaryota</taxon>
        <taxon>Fungi</taxon>
        <taxon>Dikarya</taxon>
        <taxon>Ascomycota</taxon>
        <taxon>Pezizomycotina</taxon>
        <taxon>Eurotiomycetes</taxon>
        <taxon>Eurotiomycetidae</taxon>
        <taxon>Onygenales</taxon>
        <taxon>Arthrodermataceae</taxon>
        <taxon>Trichophyton</taxon>
    </lineage>
</organism>
<dbReference type="Gene3D" id="3.30.420.10">
    <property type="entry name" value="Ribonuclease H-like superfamily/Ribonuclease H"/>
    <property type="match status" value="1"/>
</dbReference>
<evidence type="ECO:0000313" key="2">
    <source>
        <dbReference type="Proteomes" id="UP000749309"/>
    </source>
</evidence>
<name>A0A9P4YKV9_9EURO</name>
<dbReference type="AlphaFoldDB" id="A0A9P4YKV9"/>
<comment type="caution">
    <text evidence="1">The sequence shown here is derived from an EMBL/GenBank/DDBJ whole genome shotgun (WGS) entry which is preliminary data.</text>
</comment>
<evidence type="ECO:0000313" key="1">
    <source>
        <dbReference type="EMBL" id="KAF3899021.1"/>
    </source>
</evidence>
<dbReference type="GO" id="GO:0003676">
    <property type="term" value="F:nucleic acid binding"/>
    <property type="evidence" value="ECO:0007669"/>
    <property type="project" value="InterPro"/>
</dbReference>
<dbReference type="PANTHER" id="PTHR43040:SF1">
    <property type="entry name" value="RIBONUCLEASE D"/>
    <property type="match status" value="1"/>
</dbReference>
<reference evidence="1" key="1">
    <citation type="submission" date="2020-03" db="EMBL/GenBank/DDBJ databases">
        <title>Whole Genome Sequence of Trichophyton interdigitale from India.</title>
        <authorList>
            <person name="Kumar P."/>
        </authorList>
    </citation>
    <scope>NUCLEOTIDE SEQUENCE</scope>
    <source>
        <strain evidence="1">UCMS-IGIB-CI14</strain>
    </source>
</reference>
<dbReference type="EMBL" id="JAAQVJ010000030">
    <property type="protein sequence ID" value="KAF3899021.1"/>
    <property type="molecule type" value="Genomic_DNA"/>
</dbReference>
<accession>A0A9P4YKV9</accession>
<dbReference type="SUPFAM" id="SSF53098">
    <property type="entry name" value="Ribonuclease H-like"/>
    <property type="match status" value="1"/>
</dbReference>
<dbReference type="InterPro" id="IPR036397">
    <property type="entry name" value="RNaseH_sf"/>
</dbReference>